<organism evidence="1 2">
    <name type="scientific">Paenibacillus timonensis</name>
    <dbReference type="NCBI Taxonomy" id="225915"/>
    <lineage>
        <taxon>Bacteria</taxon>
        <taxon>Bacillati</taxon>
        <taxon>Bacillota</taxon>
        <taxon>Bacilli</taxon>
        <taxon>Bacillales</taxon>
        <taxon>Paenibacillaceae</taxon>
        <taxon>Paenibacillus</taxon>
    </lineage>
</organism>
<dbReference type="InterPro" id="IPR025855">
    <property type="entry name" value="Replic_Relax"/>
</dbReference>
<evidence type="ECO:0000313" key="2">
    <source>
        <dbReference type="Proteomes" id="UP001597211"/>
    </source>
</evidence>
<reference evidence="2" key="1">
    <citation type="journal article" date="2019" name="Int. J. Syst. Evol. Microbiol.">
        <title>The Global Catalogue of Microorganisms (GCM) 10K type strain sequencing project: providing services to taxonomists for standard genome sequencing and annotation.</title>
        <authorList>
            <consortium name="The Broad Institute Genomics Platform"/>
            <consortium name="The Broad Institute Genome Sequencing Center for Infectious Disease"/>
            <person name="Wu L."/>
            <person name="Ma J."/>
        </authorList>
    </citation>
    <scope>NUCLEOTIDE SEQUENCE [LARGE SCALE GENOMIC DNA]</scope>
    <source>
        <strain evidence="2">CCUG 48216</strain>
    </source>
</reference>
<dbReference type="Proteomes" id="UP001597211">
    <property type="component" value="Unassembled WGS sequence"/>
</dbReference>
<evidence type="ECO:0000313" key="1">
    <source>
        <dbReference type="EMBL" id="MFD1180789.1"/>
    </source>
</evidence>
<dbReference type="Pfam" id="PF13814">
    <property type="entry name" value="Replic_Relax"/>
    <property type="match status" value="1"/>
</dbReference>
<keyword evidence="2" id="KW-1185">Reference proteome</keyword>
<accession>A0ABW3S7W7</accession>
<dbReference type="RefSeq" id="WP_240267637.1">
    <property type="nucleotide sequence ID" value="NZ_JAKSXN010000003.1"/>
</dbReference>
<comment type="caution">
    <text evidence="1">The sequence shown here is derived from an EMBL/GenBank/DDBJ whole genome shotgun (WGS) entry which is preliminary data.</text>
</comment>
<protein>
    <submittedName>
        <fullName evidence="1">Replication-relaxation family protein</fullName>
    </submittedName>
</protein>
<dbReference type="EMBL" id="JBHTKZ010000006">
    <property type="protein sequence ID" value="MFD1180789.1"/>
    <property type="molecule type" value="Genomic_DNA"/>
</dbReference>
<name>A0ABW3S7W7_9BACL</name>
<sequence>MYEAAKKELLALIYRYGPMTPKQAAIVLNYRLPTLYAMASQLNRQGLIRSIPLPFLRLNHVGYGLTAQGAKTAALLAGEEDGFRSKAWEKLPVQLEHVYGTNAFFVSLIEHSLHREGEGVTEWQSTREASEQYAHFKDSGKKTMLLRPDGLCTYVLPGRGRLVLHVEYDTGSENQWRLQDKLWLYGRVLSTAWKSVSAVHVLFVTKIESRPKRLLRLWAALGEGPLLGRPLPNVWAISESEWKRKGVEEALWWGGGESRIRLKEMPLLPPAEADLPLLGKQPREPSPIAGR</sequence>
<gene>
    <name evidence="1" type="ORF">ACFQ2Z_05420</name>
</gene>
<proteinExistence type="predicted"/>